<sequence>MAERKLWTRGEYLVVFNLYLKTPFGKMYSTNPNVKHIADLIGRSANSVALRLVNFASCDPILQARGIKGMQGGKKQCQPYWDEFTANREKFVFETEKALARYEHTTIEIVYKKQLDEIPADIVGEERISEIRQRVNQDVFRRIVLANYDGKCALTGIDIPELLIASHIIPWAVKKETRLNPENGICLSALYDKAFDQGLITFTDDYKVILSMRIKENVGKTYYADFFESIDGKKLLMPEKYFPNKNFLEYHRDVIFGR</sequence>
<dbReference type="EMBL" id="GL945017">
    <property type="protein sequence ID" value="EGN57465.1"/>
    <property type="molecule type" value="Genomic_DNA"/>
</dbReference>
<dbReference type="OrthoDB" id="67788at2"/>
<dbReference type="AlphaFoldDB" id="F8N7K5"/>
<dbReference type="Pfam" id="PF13391">
    <property type="entry name" value="HNH_2"/>
    <property type="match status" value="1"/>
</dbReference>
<dbReference type="HOGENOM" id="CLU_1048763_0_0_10"/>
<feature type="domain" description="HNH nuclease" evidence="1">
    <location>
        <begin position="152"/>
        <end position="202"/>
    </location>
</feature>
<name>F8N7K5_9BACT</name>
<dbReference type="eggNOG" id="COG3440">
    <property type="taxonomic scope" value="Bacteria"/>
</dbReference>
<proteinExistence type="predicted"/>
<keyword evidence="2" id="KW-0540">Nuclease</keyword>
<evidence type="ECO:0000259" key="1">
    <source>
        <dbReference type="Pfam" id="PF13391"/>
    </source>
</evidence>
<dbReference type="Proteomes" id="UP000002772">
    <property type="component" value="Unassembled WGS sequence"/>
</dbReference>
<reference evidence="3" key="1">
    <citation type="journal article" date="2011" name="Stand. Genomic Sci.">
        <title>Non-contiguous finished genome sequence of the opportunistic oral pathogen Prevotella multisaccharivorax type strain (PPPA20).</title>
        <authorList>
            <person name="Pati A."/>
            <person name="Gronow S."/>
            <person name="Lu M."/>
            <person name="Lapidus A."/>
            <person name="Nolan M."/>
            <person name="Lucas S."/>
            <person name="Hammon N."/>
            <person name="Deshpande S."/>
            <person name="Cheng J.F."/>
            <person name="Tapia R."/>
            <person name="Han C."/>
            <person name="Goodwin L."/>
            <person name="Pitluck S."/>
            <person name="Liolios K."/>
            <person name="Pagani I."/>
            <person name="Mavromatis K."/>
            <person name="Mikhailova N."/>
            <person name="Huntemann M."/>
            <person name="Chen A."/>
            <person name="Palaniappan K."/>
            <person name="Land M."/>
            <person name="Hauser L."/>
            <person name="Detter J.C."/>
            <person name="Brambilla E.M."/>
            <person name="Rohde M."/>
            <person name="Goker M."/>
            <person name="Woyke T."/>
            <person name="Bristow J."/>
            <person name="Eisen J.A."/>
            <person name="Markowitz V."/>
            <person name="Hugenholtz P."/>
            <person name="Kyrpides N.C."/>
            <person name="Klenk H.P."/>
            <person name="Ivanova N."/>
        </authorList>
    </citation>
    <scope>NUCLEOTIDE SEQUENCE [LARGE SCALE GENOMIC DNA]</scope>
    <source>
        <strain evidence="3">DSM 17128</strain>
    </source>
</reference>
<keyword evidence="2" id="KW-0378">Hydrolase</keyword>
<dbReference type="InterPro" id="IPR003615">
    <property type="entry name" value="HNH_nuc"/>
</dbReference>
<accession>F8N7K5</accession>
<evidence type="ECO:0000313" key="3">
    <source>
        <dbReference type="Proteomes" id="UP000002772"/>
    </source>
</evidence>
<keyword evidence="2" id="KW-0255">Endonuclease</keyword>
<organism evidence="2 3">
    <name type="scientific">Hallella multisaccharivorax DSM 17128</name>
    <dbReference type="NCBI Taxonomy" id="688246"/>
    <lineage>
        <taxon>Bacteria</taxon>
        <taxon>Pseudomonadati</taxon>
        <taxon>Bacteroidota</taxon>
        <taxon>Bacteroidia</taxon>
        <taxon>Bacteroidales</taxon>
        <taxon>Prevotellaceae</taxon>
        <taxon>Hallella</taxon>
    </lineage>
</organism>
<dbReference type="GO" id="GO:0004519">
    <property type="term" value="F:endonuclease activity"/>
    <property type="evidence" value="ECO:0007669"/>
    <property type="project" value="UniProtKB-KW"/>
</dbReference>
<protein>
    <submittedName>
        <fullName evidence="2">Putative restriction endonuclease</fullName>
    </submittedName>
</protein>
<gene>
    <name evidence="2" type="ORF">Premu_2071</name>
</gene>
<dbReference type="RefSeq" id="WP_007575041.1">
    <property type="nucleotide sequence ID" value="NZ_BPTS01000002.1"/>
</dbReference>
<dbReference type="STRING" id="688246.Premu_2071"/>
<keyword evidence="3" id="KW-1185">Reference proteome</keyword>
<evidence type="ECO:0000313" key="2">
    <source>
        <dbReference type="EMBL" id="EGN57465.1"/>
    </source>
</evidence>